<name>V5IKS9_NEUCR</name>
<sequence>MPCYSTHRPSAAYPAGLIDPTSRQTNHLDYLACDDLSFHTLSHGRHTARLAATHRPGDVILPALESGRCGMEMQMHFDLDQVNRKLDRLSSPWHPSWPVQSSLRPWPSYRSSPRSSLLLRRLQVWDSVDSLRPSPQEGHRGISLVSHIDFLPHRACGAEPSSHHPRPCRPR</sequence>
<evidence type="ECO:0000313" key="2">
    <source>
        <dbReference type="Proteomes" id="UP000001805"/>
    </source>
</evidence>
<dbReference type="OrthoDB" id="10457630at2759"/>
<reference evidence="1 2" key="1">
    <citation type="journal article" date="2003" name="Nature">
        <title>The genome sequence of the filamentous fungus Neurospora crassa.</title>
        <authorList>
            <person name="Galagan J.E."/>
            <person name="Calvo S.E."/>
            <person name="Borkovich K.A."/>
            <person name="Selker E.U."/>
            <person name="Read N.D."/>
            <person name="Jaffe D."/>
            <person name="FitzHugh W."/>
            <person name="Ma L.J."/>
            <person name="Smirnov S."/>
            <person name="Purcell S."/>
            <person name="Rehman B."/>
            <person name="Elkins T."/>
            <person name="Engels R."/>
            <person name="Wang S."/>
            <person name="Nielsen C.B."/>
            <person name="Butler J."/>
            <person name="Endrizzi M."/>
            <person name="Qui D."/>
            <person name="Ianakiev P."/>
            <person name="Bell-Pedersen D."/>
            <person name="Nelson M.A."/>
            <person name="Werner-Washburne M."/>
            <person name="Selitrennikoff C.P."/>
            <person name="Kinsey J.A."/>
            <person name="Braun E.L."/>
            <person name="Zelter A."/>
            <person name="Schulte U."/>
            <person name="Kothe G.O."/>
            <person name="Jedd G."/>
            <person name="Mewes W."/>
            <person name="Staben C."/>
            <person name="Marcotte E."/>
            <person name="Greenberg D."/>
            <person name="Roy A."/>
            <person name="Foley K."/>
            <person name="Naylor J."/>
            <person name="Stange-Thomann N."/>
            <person name="Barrett R."/>
            <person name="Gnerre S."/>
            <person name="Kamal M."/>
            <person name="Kamvysselis M."/>
            <person name="Mauceli E."/>
            <person name="Bielke C."/>
            <person name="Rudd S."/>
            <person name="Frishman D."/>
            <person name="Krystofova S."/>
            <person name="Rasmussen C."/>
            <person name="Metzenberg R.L."/>
            <person name="Perkins D.D."/>
            <person name="Kroken S."/>
            <person name="Cogoni C."/>
            <person name="Macino G."/>
            <person name="Catcheside D."/>
            <person name="Li W."/>
            <person name="Pratt R.J."/>
            <person name="Osmani S.A."/>
            <person name="DeSouza C.P."/>
            <person name="Glass L."/>
            <person name="Orbach M.J."/>
            <person name="Berglund J.A."/>
            <person name="Voelker R."/>
            <person name="Yarden O."/>
            <person name="Plamann M."/>
            <person name="Seiler S."/>
            <person name="Dunlap J."/>
            <person name="Radford A."/>
            <person name="Aramayo R."/>
            <person name="Natvig D.O."/>
            <person name="Alex L.A."/>
            <person name="Mannhaupt G."/>
            <person name="Ebbole D.J."/>
            <person name="Freitag M."/>
            <person name="Paulsen I."/>
            <person name="Sachs M.S."/>
            <person name="Lander E.S."/>
            <person name="Nusbaum C."/>
            <person name="Birren B."/>
        </authorList>
    </citation>
    <scope>NUCLEOTIDE SEQUENCE [LARGE SCALE GENOMIC DNA]</scope>
    <source>
        <strain evidence="2">ATCC 24698 / 74-OR23-1A / CBS 708.71 / DSM 1257 / FGSC 987</strain>
    </source>
</reference>
<accession>V5IKS9</accession>
<dbReference type="GeneID" id="23569809"/>
<proteinExistence type="predicted"/>
<dbReference type="RefSeq" id="XP_011395099.1">
    <property type="nucleotide sequence ID" value="XM_011396797.1"/>
</dbReference>
<gene>
    <name evidence="1" type="ORF">NCU17123</name>
</gene>
<evidence type="ECO:0000313" key="1">
    <source>
        <dbReference type="EMBL" id="ESA42273.1"/>
    </source>
</evidence>
<dbReference type="VEuPathDB" id="FungiDB:NCU17123"/>
<organism evidence="1 2">
    <name type="scientific">Neurospora crassa (strain ATCC 24698 / 74-OR23-1A / CBS 708.71 / DSM 1257 / FGSC 987)</name>
    <dbReference type="NCBI Taxonomy" id="367110"/>
    <lineage>
        <taxon>Eukaryota</taxon>
        <taxon>Fungi</taxon>
        <taxon>Dikarya</taxon>
        <taxon>Ascomycota</taxon>
        <taxon>Pezizomycotina</taxon>
        <taxon>Sordariomycetes</taxon>
        <taxon>Sordariomycetidae</taxon>
        <taxon>Sordariales</taxon>
        <taxon>Sordariaceae</taxon>
        <taxon>Neurospora</taxon>
    </lineage>
</organism>
<dbReference type="InParanoid" id="V5IKS9"/>
<keyword evidence="2" id="KW-1185">Reference proteome</keyword>
<dbReference type="AlphaFoldDB" id="V5IKS9"/>
<protein>
    <submittedName>
        <fullName evidence="1">Uncharacterized protein</fullName>
    </submittedName>
</protein>
<dbReference type="Proteomes" id="UP000001805">
    <property type="component" value="Chromosome 5, Linkage Group VI"/>
</dbReference>
<dbReference type="EMBL" id="CM002241">
    <property type="protein sequence ID" value="ESA42273.1"/>
    <property type="molecule type" value="Genomic_DNA"/>
</dbReference>
<dbReference type="KEGG" id="ncr:NCU17123"/>